<keyword evidence="2" id="KW-0472">Membrane</keyword>
<proteinExistence type="predicted"/>
<dbReference type="OrthoDB" id="10584938at2759"/>
<gene>
    <name evidence="3" type="ORF">FDP41_002707</name>
</gene>
<dbReference type="VEuPathDB" id="AmoebaDB:NfTy_057170"/>
<feature type="transmembrane region" description="Helical" evidence="2">
    <location>
        <begin position="408"/>
        <end position="429"/>
    </location>
</feature>
<feature type="transmembrane region" description="Helical" evidence="2">
    <location>
        <begin position="12"/>
        <end position="37"/>
    </location>
</feature>
<feature type="transmembrane region" description="Helical" evidence="2">
    <location>
        <begin position="75"/>
        <end position="101"/>
    </location>
</feature>
<evidence type="ECO:0000256" key="2">
    <source>
        <dbReference type="SAM" id="Phobius"/>
    </source>
</evidence>
<protein>
    <submittedName>
        <fullName evidence="3">Uncharacterized protein</fullName>
    </submittedName>
</protein>
<dbReference type="RefSeq" id="XP_044562905.1">
    <property type="nucleotide sequence ID" value="XM_044705931.1"/>
</dbReference>
<dbReference type="GeneID" id="68109925"/>
<dbReference type="AlphaFoldDB" id="A0A6A5BTX4"/>
<dbReference type="OMA" id="HIRISHI"/>
<feature type="region of interest" description="Disordered" evidence="1">
    <location>
        <begin position="211"/>
        <end position="232"/>
    </location>
</feature>
<keyword evidence="2" id="KW-0812">Transmembrane</keyword>
<feature type="transmembrane region" description="Helical" evidence="2">
    <location>
        <begin position="327"/>
        <end position="348"/>
    </location>
</feature>
<dbReference type="VEuPathDB" id="AmoebaDB:FDP41_002707"/>
<dbReference type="EMBL" id="VFQX01000030">
    <property type="protein sequence ID" value="KAF0978192.1"/>
    <property type="molecule type" value="Genomic_DNA"/>
</dbReference>
<sequence length="478" mass="54979">MKSGDVHFRMSYWVRILFAILLFLYHVIGIGFLVYYLTEIVRHIRISHIMKETFEYDADYEIYSPLFVDLRLTSFFCLIPMILGFGRVLQHCVMTFLILLMNKSHNDSTHEHLTTSANEIPNSGDHGFSWVETIAFWIGSILSIYTCFYQFSSIYFAFYQISVYWMEMSVIVMLIGCLGLFFASTEGDNVHCHLELKASIAQNDNDRSITSTTATNTVTTHDDENHTEEEEEEHTFTEIFSFLKMYFSIFSFESTLQNWADLFLNARVYENQSLILLFLLTLDIHPLVVVFFLIEKGCDLLTSNYQANQLWTLQSSYQSTIDRNSSVSIYSILYHTFILVVYIALTSVNSLPINYIGYQKVVYGTRDHVVFGCSILIPVLLSQVEGLLFSSGSSHRFTTGLIDRKELVYVLTIKRYLAIVIQLIVTGIICLVFDDPGLMTFKFFSDVSLMLQIAAFICLCASYVLSFCHRTSTKEKAD</sequence>
<accession>A0A6A5BTX4</accession>
<keyword evidence="4" id="KW-1185">Reference proteome</keyword>
<evidence type="ECO:0000313" key="4">
    <source>
        <dbReference type="Proteomes" id="UP000444721"/>
    </source>
</evidence>
<feature type="transmembrane region" description="Helical" evidence="2">
    <location>
        <begin position="449"/>
        <end position="468"/>
    </location>
</feature>
<feature type="transmembrane region" description="Helical" evidence="2">
    <location>
        <begin position="163"/>
        <end position="183"/>
    </location>
</feature>
<organism evidence="3 4">
    <name type="scientific">Naegleria fowleri</name>
    <name type="common">Brain eating amoeba</name>
    <dbReference type="NCBI Taxonomy" id="5763"/>
    <lineage>
        <taxon>Eukaryota</taxon>
        <taxon>Discoba</taxon>
        <taxon>Heterolobosea</taxon>
        <taxon>Tetramitia</taxon>
        <taxon>Eutetramitia</taxon>
        <taxon>Vahlkampfiidae</taxon>
        <taxon>Naegleria</taxon>
    </lineage>
</organism>
<evidence type="ECO:0000256" key="1">
    <source>
        <dbReference type="SAM" id="MobiDB-lite"/>
    </source>
</evidence>
<name>A0A6A5BTX4_NAEFO</name>
<comment type="caution">
    <text evidence="3">The sequence shown here is derived from an EMBL/GenBank/DDBJ whole genome shotgun (WGS) entry which is preliminary data.</text>
</comment>
<feature type="transmembrane region" description="Helical" evidence="2">
    <location>
        <begin position="134"/>
        <end position="151"/>
    </location>
</feature>
<keyword evidence="2" id="KW-1133">Transmembrane helix</keyword>
<evidence type="ECO:0000313" key="3">
    <source>
        <dbReference type="EMBL" id="KAF0978192.1"/>
    </source>
</evidence>
<reference evidence="3 4" key="1">
    <citation type="journal article" date="2019" name="Sci. Rep.">
        <title>Nanopore sequencing improves the draft genome of the human pathogenic amoeba Naegleria fowleri.</title>
        <authorList>
            <person name="Liechti N."/>
            <person name="Schurch N."/>
            <person name="Bruggmann R."/>
            <person name="Wittwer M."/>
        </authorList>
    </citation>
    <scope>NUCLEOTIDE SEQUENCE [LARGE SCALE GENOMIC DNA]</scope>
    <source>
        <strain evidence="3 4">ATCC 30894</strain>
    </source>
</reference>
<dbReference type="Proteomes" id="UP000444721">
    <property type="component" value="Unassembled WGS sequence"/>
</dbReference>
<feature type="transmembrane region" description="Helical" evidence="2">
    <location>
        <begin position="274"/>
        <end position="294"/>
    </location>
</feature>
<dbReference type="VEuPathDB" id="AmoebaDB:NF0061700"/>
<feature type="transmembrane region" description="Helical" evidence="2">
    <location>
        <begin position="368"/>
        <end position="388"/>
    </location>
</feature>